<name>A0ABU7LY98_9PROT</name>
<dbReference type="InterPro" id="IPR027379">
    <property type="entry name" value="CLS_N"/>
</dbReference>
<dbReference type="Pfam" id="PF13396">
    <property type="entry name" value="PLDc_N"/>
    <property type="match status" value="1"/>
</dbReference>
<comment type="subcellular location">
    <subcellularLocation>
        <location evidence="1">Cell membrane</location>
        <topology evidence="1">Multi-pass membrane protein</topology>
    </subcellularLocation>
</comment>
<evidence type="ECO:0000256" key="4">
    <source>
        <dbReference type="ARBA" id="ARBA00022989"/>
    </source>
</evidence>
<accession>A0ABU7LY98</accession>
<keyword evidence="3 6" id="KW-0812">Transmembrane</keyword>
<proteinExistence type="predicted"/>
<dbReference type="Proteomes" id="UP001310692">
    <property type="component" value="Unassembled WGS sequence"/>
</dbReference>
<feature type="domain" description="Cardiolipin synthase N-terminal" evidence="7">
    <location>
        <begin position="15"/>
        <end position="57"/>
    </location>
</feature>
<organism evidence="8 9">
    <name type="scientific">Hyphobacterium marinum</name>
    <dbReference type="NCBI Taxonomy" id="3116574"/>
    <lineage>
        <taxon>Bacteria</taxon>
        <taxon>Pseudomonadati</taxon>
        <taxon>Pseudomonadota</taxon>
        <taxon>Alphaproteobacteria</taxon>
        <taxon>Maricaulales</taxon>
        <taxon>Maricaulaceae</taxon>
        <taxon>Hyphobacterium</taxon>
    </lineage>
</organism>
<feature type="transmembrane region" description="Helical" evidence="6">
    <location>
        <begin position="36"/>
        <end position="56"/>
    </location>
</feature>
<keyword evidence="2" id="KW-1003">Cell membrane</keyword>
<evidence type="ECO:0000313" key="8">
    <source>
        <dbReference type="EMBL" id="MEE2566510.1"/>
    </source>
</evidence>
<reference evidence="8 9" key="1">
    <citation type="submission" date="2024-01" db="EMBL/GenBank/DDBJ databases">
        <title>Hyphobacterium bacterium isolated from marine sediment.</title>
        <authorList>
            <person name="Zhao S."/>
        </authorList>
    </citation>
    <scope>NUCLEOTIDE SEQUENCE [LARGE SCALE GENOMIC DNA]</scope>
    <source>
        <strain evidence="8 9">Y60-23</strain>
    </source>
</reference>
<protein>
    <submittedName>
        <fullName evidence="8">PLD nuclease N-terminal domain-containing protein</fullName>
    </submittedName>
</protein>
<keyword evidence="5 6" id="KW-0472">Membrane</keyword>
<gene>
    <name evidence="8" type="ORF">V0U35_07430</name>
</gene>
<evidence type="ECO:0000256" key="1">
    <source>
        <dbReference type="ARBA" id="ARBA00004651"/>
    </source>
</evidence>
<comment type="caution">
    <text evidence="8">The sequence shown here is derived from an EMBL/GenBank/DDBJ whole genome shotgun (WGS) entry which is preliminary data.</text>
</comment>
<evidence type="ECO:0000259" key="7">
    <source>
        <dbReference type="Pfam" id="PF13396"/>
    </source>
</evidence>
<dbReference type="EMBL" id="JAZDRO010000002">
    <property type="protein sequence ID" value="MEE2566510.1"/>
    <property type="molecule type" value="Genomic_DNA"/>
</dbReference>
<keyword evidence="9" id="KW-1185">Reference proteome</keyword>
<evidence type="ECO:0000313" key="9">
    <source>
        <dbReference type="Proteomes" id="UP001310692"/>
    </source>
</evidence>
<keyword evidence="4 6" id="KW-1133">Transmembrane helix</keyword>
<evidence type="ECO:0000256" key="2">
    <source>
        <dbReference type="ARBA" id="ARBA00022475"/>
    </source>
</evidence>
<evidence type="ECO:0000256" key="3">
    <source>
        <dbReference type="ARBA" id="ARBA00022692"/>
    </source>
</evidence>
<sequence length="66" mass="7383">MGFDVTGPLGLLVLVLDVYAIMQTARSEAPGAIRAIWIVLIILLPFVGFIAWMILGPREQRSLFRR</sequence>
<evidence type="ECO:0000256" key="5">
    <source>
        <dbReference type="ARBA" id="ARBA00023136"/>
    </source>
</evidence>
<dbReference type="RefSeq" id="WP_330196050.1">
    <property type="nucleotide sequence ID" value="NZ_JAZDRO010000002.1"/>
</dbReference>
<evidence type="ECO:0000256" key="6">
    <source>
        <dbReference type="SAM" id="Phobius"/>
    </source>
</evidence>